<dbReference type="Proteomes" id="UP000031668">
    <property type="component" value="Unassembled WGS sequence"/>
</dbReference>
<dbReference type="AlphaFoldDB" id="A0A0C2MQ83"/>
<dbReference type="PANTHER" id="PTHR37984:SF5">
    <property type="entry name" value="PROTEIN NYNRIN-LIKE"/>
    <property type="match status" value="1"/>
</dbReference>
<dbReference type="PANTHER" id="PTHR37984">
    <property type="entry name" value="PROTEIN CBG26694"/>
    <property type="match status" value="1"/>
</dbReference>
<evidence type="ECO:0000313" key="3">
    <source>
        <dbReference type="Proteomes" id="UP000031668"/>
    </source>
</evidence>
<proteinExistence type="predicted"/>
<dbReference type="CDD" id="cd01647">
    <property type="entry name" value="RT_LTR"/>
    <property type="match status" value="1"/>
</dbReference>
<evidence type="ECO:0000259" key="1">
    <source>
        <dbReference type="Pfam" id="PF00078"/>
    </source>
</evidence>
<feature type="domain" description="Reverse transcriptase" evidence="1">
    <location>
        <begin position="107"/>
        <end position="233"/>
    </location>
</feature>
<evidence type="ECO:0000313" key="2">
    <source>
        <dbReference type="EMBL" id="KII66515.1"/>
    </source>
</evidence>
<sequence>MVAKNEKEQLIHRFKPLFDDSRVGRCNNFEARLHLKEGASLTLNKSCKLPFGLYQTVKNEISRLVHLKILEPVEISEWVFPILLVPKSYSILRVCTYFRVGLISQLMVEKYPIPTIDELLLRLKDTKFFTKIDMNEAYFEIPLDRTSKGLLVIHTPFGLFRYTRLLFGVSSVLALFQRYVESLWLNIPNFAVFLDDIIVSGSNMKDRVYTCGKILQIFQDSWLTCRKQKYEFFKE</sequence>
<dbReference type="OrthoDB" id="10060843at2759"/>
<dbReference type="EMBL" id="JWZT01003512">
    <property type="protein sequence ID" value="KII66515.1"/>
    <property type="molecule type" value="Genomic_DNA"/>
</dbReference>
<reference evidence="2 3" key="1">
    <citation type="journal article" date="2014" name="Genome Biol. Evol.">
        <title>The genome of the myxosporean Thelohanellus kitauei shows adaptations to nutrient acquisition within its fish host.</title>
        <authorList>
            <person name="Yang Y."/>
            <person name="Xiong J."/>
            <person name="Zhou Z."/>
            <person name="Huo F."/>
            <person name="Miao W."/>
            <person name="Ran C."/>
            <person name="Liu Y."/>
            <person name="Zhang J."/>
            <person name="Feng J."/>
            <person name="Wang M."/>
            <person name="Wang M."/>
            <person name="Wang L."/>
            <person name="Yao B."/>
        </authorList>
    </citation>
    <scope>NUCLEOTIDE SEQUENCE [LARGE SCALE GENOMIC DNA]</scope>
    <source>
        <strain evidence="2">Wuqing</strain>
    </source>
</reference>
<dbReference type="SUPFAM" id="SSF56672">
    <property type="entry name" value="DNA/RNA polymerases"/>
    <property type="match status" value="1"/>
</dbReference>
<dbReference type="InterPro" id="IPR043502">
    <property type="entry name" value="DNA/RNA_pol_sf"/>
</dbReference>
<organism evidence="2 3">
    <name type="scientific">Thelohanellus kitauei</name>
    <name type="common">Myxosporean</name>
    <dbReference type="NCBI Taxonomy" id="669202"/>
    <lineage>
        <taxon>Eukaryota</taxon>
        <taxon>Metazoa</taxon>
        <taxon>Cnidaria</taxon>
        <taxon>Myxozoa</taxon>
        <taxon>Myxosporea</taxon>
        <taxon>Bivalvulida</taxon>
        <taxon>Platysporina</taxon>
        <taxon>Myxobolidae</taxon>
        <taxon>Thelohanellus</taxon>
    </lineage>
</organism>
<dbReference type="Pfam" id="PF00078">
    <property type="entry name" value="RVT_1"/>
    <property type="match status" value="1"/>
</dbReference>
<gene>
    <name evidence="2" type="ORF">RF11_15974</name>
</gene>
<keyword evidence="3" id="KW-1185">Reference proteome</keyword>
<name>A0A0C2MQ83_THEKT</name>
<dbReference type="InterPro" id="IPR000477">
    <property type="entry name" value="RT_dom"/>
</dbReference>
<dbReference type="Gene3D" id="3.10.10.10">
    <property type="entry name" value="HIV Type 1 Reverse Transcriptase, subunit A, domain 1"/>
    <property type="match status" value="1"/>
</dbReference>
<dbReference type="Gene3D" id="3.30.70.270">
    <property type="match status" value="1"/>
</dbReference>
<comment type="caution">
    <text evidence="2">The sequence shown here is derived from an EMBL/GenBank/DDBJ whole genome shotgun (WGS) entry which is preliminary data.</text>
</comment>
<protein>
    <submittedName>
        <fullName evidence="2">Transposon Ty3-G Gag-Pol polyprotein</fullName>
    </submittedName>
</protein>
<dbReference type="InterPro" id="IPR050951">
    <property type="entry name" value="Retrovirus_Pol_polyprotein"/>
</dbReference>
<accession>A0A0C2MQ83</accession>
<dbReference type="InterPro" id="IPR043128">
    <property type="entry name" value="Rev_trsase/Diguanyl_cyclase"/>
</dbReference>